<name>A0ABQ4GX67_9ACTN</name>
<feature type="transmembrane region" description="Helical" evidence="6">
    <location>
        <begin position="89"/>
        <end position="114"/>
    </location>
</feature>
<evidence type="ECO:0000256" key="2">
    <source>
        <dbReference type="ARBA" id="ARBA00005268"/>
    </source>
</evidence>
<feature type="transmembrane region" description="Helical" evidence="6">
    <location>
        <begin position="189"/>
        <end position="207"/>
    </location>
</feature>
<proteinExistence type="inferred from homology"/>
<keyword evidence="3 6" id="KW-0812">Transmembrane</keyword>
<dbReference type="InterPro" id="IPR035906">
    <property type="entry name" value="MetI-like_sf"/>
</dbReference>
<evidence type="ECO:0000256" key="6">
    <source>
        <dbReference type="SAM" id="Phobius"/>
    </source>
</evidence>
<dbReference type="Pfam" id="PF03649">
    <property type="entry name" value="UPF0014"/>
    <property type="match status" value="1"/>
</dbReference>
<dbReference type="EMBL" id="BOOF01000048">
    <property type="protein sequence ID" value="GIH66019.1"/>
    <property type="molecule type" value="Genomic_DNA"/>
</dbReference>
<dbReference type="PANTHER" id="PTHR30028">
    <property type="entry name" value="UPF0014 INNER MEMBRANE PROTEIN YBBM-RELATED"/>
    <property type="match status" value="1"/>
</dbReference>
<keyword evidence="5 6" id="KW-0472">Membrane</keyword>
<evidence type="ECO:0000256" key="5">
    <source>
        <dbReference type="ARBA" id="ARBA00023136"/>
    </source>
</evidence>
<gene>
    <name evidence="7" type="ORF">Msi02_68360</name>
</gene>
<dbReference type="Proteomes" id="UP000660454">
    <property type="component" value="Unassembled WGS sequence"/>
</dbReference>
<reference evidence="7 8" key="1">
    <citation type="submission" date="2021-01" db="EMBL/GenBank/DDBJ databases">
        <title>Whole genome shotgun sequence of Microbispora siamensis NBRC 104113.</title>
        <authorList>
            <person name="Komaki H."/>
            <person name="Tamura T."/>
        </authorList>
    </citation>
    <scope>NUCLEOTIDE SEQUENCE [LARGE SCALE GENOMIC DNA]</scope>
    <source>
        <strain evidence="7 8">NBRC 104113</strain>
    </source>
</reference>
<dbReference type="PANTHER" id="PTHR30028:SF0">
    <property type="entry name" value="PROTEIN ALUMINUM SENSITIVE 3"/>
    <property type="match status" value="1"/>
</dbReference>
<feature type="transmembrane region" description="Helical" evidence="6">
    <location>
        <begin position="120"/>
        <end position="141"/>
    </location>
</feature>
<protein>
    <submittedName>
        <fullName evidence="7">ABC transporter permease</fullName>
    </submittedName>
</protein>
<accession>A0ABQ4GX67</accession>
<comment type="caution">
    <text evidence="7">The sequence shown here is derived from an EMBL/GenBank/DDBJ whole genome shotgun (WGS) entry which is preliminary data.</text>
</comment>
<dbReference type="SUPFAM" id="SSF161098">
    <property type="entry name" value="MetI-like"/>
    <property type="match status" value="1"/>
</dbReference>
<dbReference type="InterPro" id="IPR005226">
    <property type="entry name" value="UPF0014_fam"/>
</dbReference>
<feature type="transmembrane region" description="Helical" evidence="6">
    <location>
        <begin position="54"/>
        <end position="77"/>
    </location>
</feature>
<evidence type="ECO:0000313" key="7">
    <source>
        <dbReference type="EMBL" id="GIH66019.1"/>
    </source>
</evidence>
<comment type="subcellular location">
    <subcellularLocation>
        <location evidence="1">Membrane</location>
        <topology evidence="1">Multi-pass membrane protein</topology>
    </subcellularLocation>
</comment>
<evidence type="ECO:0000256" key="4">
    <source>
        <dbReference type="ARBA" id="ARBA00022989"/>
    </source>
</evidence>
<sequence length="245" mass="24661">MNTMLPVTPMLGVVMALLALAGAAVAALGRSGHAMAVLTAAGRAAVQLALVSLVIGWAIGLLPAVVLFLLVMYGVASGTAGRRITRGRAGWWAAVPIAAGTAPVVVLMLVTGVLPTRGITLIPVTGILLGGCLTATSLAGHRALDELRQRRGEVEAALALGLSPRDAALEICRPAAARALVPALDQTRTVGLVTLPGAFVGMMLAGSDPVHAGAVQLAVLVALLAAESAAVVVTIELAARGRFSR</sequence>
<feature type="transmembrane region" description="Helical" evidence="6">
    <location>
        <begin position="213"/>
        <end position="239"/>
    </location>
</feature>
<comment type="similarity">
    <text evidence="2">Belongs to the UPF0014 family.</text>
</comment>
<evidence type="ECO:0000313" key="8">
    <source>
        <dbReference type="Proteomes" id="UP000660454"/>
    </source>
</evidence>
<organism evidence="7 8">
    <name type="scientific">Microbispora siamensis</name>
    <dbReference type="NCBI Taxonomy" id="564413"/>
    <lineage>
        <taxon>Bacteria</taxon>
        <taxon>Bacillati</taxon>
        <taxon>Actinomycetota</taxon>
        <taxon>Actinomycetes</taxon>
        <taxon>Streptosporangiales</taxon>
        <taxon>Streptosporangiaceae</taxon>
        <taxon>Microbispora</taxon>
    </lineage>
</organism>
<evidence type="ECO:0000256" key="3">
    <source>
        <dbReference type="ARBA" id="ARBA00022692"/>
    </source>
</evidence>
<keyword evidence="8" id="KW-1185">Reference proteome</keyword>
<evidence type="ECO:0000256" key="1">
    <source>
        <dbReference type="ARBA" id="ARBA00004141"/>
    </source>
</evidence>
<keyword evidence="4 6" id="KW-1133">Transmembrane helix</keyword>